<keyword evidence="1" id="KW-0472">Membrane</keyword>
<sequence length="292" mass="31385">MVADELSHESAHRDDYAQSYNRGQIILIGAIALAFIILGIVVVFNGVLYTETISSSSTSQSAADVEVTQHELETGVAGIVHRSNIAGKDLDDDNLDIGEYNNLFRKVTTNNTPTITTVEYIDRNTSATSAVGNVSDFDGLTDSNISDASRDTSQVGHFTLRLNTSNDGTLVINNSTSETTFEVDGSQINVDGESVSTGTARVDLVAGTVNGTPHQRVPELFDPSESYEDITIDLNGVDGTYELVTNRSGGHDDALSTRTTEGAWKVDTRVIYESNSITFQQTDDVPIYGGDT</sequence>
<dbReference type="OrthoDB" id="169896at2157"/>
<keyword evidence="1" id="KW-0812">Transmembrane</keyword>
<dbReference type="EMBL" id="AOIL01000069">
    <property type="protein sequence ID" value="ELY85146.1"/>
    <property type="molecule type" value="Genomic_DNA"/>
</dbReference>
<accession>L9ZGG9</accession>
<dbReference type="Proteomes" id="UP000011648">
    <property type="component" value="Unassembled WGS sequence"/>
</dbReference>
<dbReference type="AlphaFoldDB" id="L9ZGG9"/>
<evidence type="ECO:0000256" key="1">
    <source>
        <dbReference type="SAM" id="Phobius"/>
    </source>
</evidence>
<evidence type="ECO:0000313" key="3">
    <source>
        <dbReference type="Proteomes" id="UP000011648"/>
    </source>
</evidence>
<evidence type="ECO:0000313" key="2">
    <source>
        <dbReference type="EMBL" id="ELY85146.1"/>
    </source>
</evidence>
<gene>
    <name evidence="2" type="ORF">C484_21332</name>
</gene>
<comment type="caution">
    <text evidence="2">The sequence shown here is derived from an EMBL/GenBank/DDBJ whole genome shotgun (WGS) entry which is preliminary data.</text>
</comment>
<keyword evidence="3" id="KW-1185">Reference proteome</keyword>
<proteinExistence type="predicted"/>
<name>L9ZGG9_9EURY</name>
<reference evidence="2 3" key="1">
    <citation type="journal article" date="2014" name="PLoS Genet.">
        <title>Phylogenetically driven sequencing of extremely halophilic archaea reveals strategies for static and dynamic osmo-response.</title>
        <authorList>
            <person name="Becker E.A."/>
            <person name="Seitzer P.M."/>
            <person name="Tritt A."/>
            <person name="Larsen D."/>
            <person name="Krusor M."/>
            <person name="Yao A.I."/>
            <person name="Wu D."/>
            <person name="Madern D."/>
            <person name="Eisen J.A."/>
            <person name="Darling A.E."/>
            <person name="Facciotti M.T."/>
        </authorList>
    </citation>
    <scope>NUCLEOTIDE SEQUENCE [LARGE SCALE GENOMIC DNA]</scope>
    <source>
        <strain evidence="2 3">DSM 12281</strain>
    </source>
</reference>
<organism evidence="2 3">
    <name type="scientific">Natrialba taiwanensis DSM 12281</name>
    <dbReference type="NCBI Taxonomy" id="1230458"/>
    <lineage>
        <taxon>Archaea</taxon>
        <taxon>Methanobacteriati</taxon>
        <taxon>Methanobacteriota</taxon>
        <taxon>Stenosarchaea group</taxon>
        <taxon>Halobacteria</taxon>
        <taxon>Halobacteriales</taxon>
        <taxon>Natrialbaceae</taxon>
        <taxon>Natrialba</taxon>
    </lineage>
</organism>
<dbReference type="PATRIC" id="fig|1230458.4.peg.4301"/>
<feature type="transmembrane region" description="Helical" evidence="1">
    <location>
        <begin position="25"/>
        <end position="49"/>
    </location>
</feature>
<protein>
    <submittedName>
        <fullName evidence="2">Uncharacterized protein</fullName>
    </submittedName>
</protein>
<keyword evidence="1" id="KW-1133">Transmembrane helix</keyword>
<dbReference type="STRING" id="1230458.C484_21332"/>